<dbReference type="InterPro" id="IPR000719">
    <property type="entry name" value="Prot_kinase_dom"/>
</dbReference>
<evidence type="ECO:0000256" key="9">
    <source>
        <dbReference type="ARBA" id="ARBA00022840"/>
    </source>
</evidence>
<sequence length="850" mass="95000">MLQPAQRDQNSNSNPNRSRRSGLTGELQLTASASMEVLKPSPPPSPSIHRFSTQPRLAVSTGAAHTSAGSRLHVAVGKSPEKTFSLLRWTFRRFGCTEIVLLHVYQPSPVIPTLLGKIPVSQATEGIVRDYRRTEKAETRKILRGYLEYCRTCQVQASIAAGECDQIQNGIVDLVNQHGVRKLIVGYAPDNGFRLTGNSSKTTFLAKNLPAFCETWFVSKGRHVWTREAISTSPKSYNPDDTSLTKRIRFSVSSTSTDESENDSEIDQETVAPDQTEHTNSEASAVMGYYRGATCSAKTSCLNDLVPPGGSSSSWPDSTADVRFQSKLISKECSSDDLNELMKEAERSRSLAFAELLRRKEIETEMNDTLKRVKASEAAQAQEAKSREEIEDLLKTAKERHQVLINQREEALKVLDSTTLNLSLLDSRAQVLSKQHFKAAAELEVLQCSMEILQLERQKSAQNGGKEARQTGMWVPNYNMIGLGDDSYNFREFSLADIKAATCDFSESFKLFQGGNGTVYKGEMMNRSVAIKRLHPRNVQGLMEFQQEVFVLSKLRHPHLVSLLGACPEALCAVYEYFPNGSLQERLFSRGSNTAPLMWRSRARIVSEIASALFFLHSSRPDKIVHGDLKPENIFLDSDFRCKIGDFGICLLVPGDTVDLPLYQQGAGPRGSFPYMDPDLQTYELRSPKSDVYSFGIIVLQLLTGKLPLGLSNEVRRAVASENVASVLDRTAGEWPADVARRLAEFGLKCCDMNARARPELTPEVVRELEQLHMMKERPVPTYFLCPILQEIMHDPQVAADGFTYEGRALRDWLENGRETSPMTNLKLRHLNLTSNHALRFAIQDWLCQS</sequence>
<dbReference type="AlphaFoldDB" id="A0A833QXS7"/>
<feature type="domain" description="U-box" evidence="13">
    <location>
        <begin position="779"/>
        <end position="850"/>
    </location>
</feature>
<evidence type="ECO:0000256" key="6">
    <source>
        <dbReference type="ARBA" id="ARBA00022741"/>
    </source>
</evidence>
<dbReference type="OrthoDB" id="4062651at2759"/>
<feature type="coiled-coil region" evidence="10">
    <location>
        <begin position="359"/>
        <end position="414"/>
    </location>
</feature>
<dbReference type="FunFam" id="3.30.200.20:FF:000039">
    <property type="entry name" value="receptor-like protein kinase FERONIA"/>
    <property type="match status" value="1"/>
</dbReference>
<dbReference type="PANTHER" id="PTHR45647:SF43">
    <property type="entry name" value="OS10G0100500 PROTEIN"/>
    <property type="match status" value="1"/>
</dbReference>
<reference evidence="14" key="1">
    <citation type="submission" date="2020-01" db="EMBL/GenBank/DDBJ databases">
        <title>Genome sequence of Kobresia littledalei, the first chromosome-level genome in the family Cyperaceae.</title>
        <authorList>
            <person name="Qu G."/>
        </authorList>
    </citation>
    <scope>NUCLEOTIDE SEQUENCE</scope>
    <source>
        <strain evidence="14">C.B.Clarke</strain>
        <tissue evidence="14">Leaf</tissue>
    </source>
</reference>
<dbReference type="CDD" id="cd16655">
    <property type="entry name" value="RING-Ubox_WDSUB1-like"/>
    <property type="match status" value="1"/>
</dbReference>
<keyword evidence="7" id="KW-0418">Kinase</keyword>
<evidence type="ECO:0000256" key="10">
    <source>
        <dbReference type="SAM" id="Coils"/>
    </source>
</evidence>
<keyword evidence="15" id="KW-1185">Reference proteome</keyword>
<comment type="caution">
    <text evidence="14">The sequence shown here is derived from an EMBL/GenBank/DDBJ whole genome shotgun (WGS) entry which is preliminary data.</text>
</comment>
<dbReference type="GO" id="GO:0016567">
    <property type="term" value="P:protein ubiquitination"/>
    <property type="evidence" value="ECO:0007669"/>
    <property type="project" value="UniProtKB-UniPathway"/>
</dbReference>
<dbReference type="EMBL" id="SWLB01000012">
    <property type="protein sequence ID" value="KAF3331629.1"/>
    <property type="molecule type" value="Genomic_DNA"/>
</dbReference>
<dbReference type="Pfam" id="PF04564">
    <property type="entry name" value="U-box"/>
    <property type="match status" value="1"/>
</dbReference>
<dbReference type="CDD" id="cd01989">
    <property type="entry name" value="USP_STK_Ubox_N"/>
    <property type="match status" value="1"/>
</dbReference>
<dbReference type="GO" id="GO:0004674">
    <property type="term" value="F:protein serine/threonine kinase activity"/>
    <property type="evidence" value="ECO:0007669"/>
    <property type="project" value="UniProtKB-KW"/>
</dbReference>
<dbReference type="InterPro" id="IPR003613">
    <property type="entry name" value="Ubox_domain"/>
</dbReference>
<organism evidence="14 15">
    <name type="scientific">Carex littledalei</name>
    <dbReference type="NCBI Taxonomy" id="544730"/>
    <lineage>
        <taxon>Eukaryota</taxon>
        <taxon>Viridiplantae</taxon>
        <taxon>Streptophyta</taxon>
        <taxon>Embryophyta</taxon>
        <taxon>Tracheophyta</taxon>
        <taxon>Spermatophyta</taxon>
        <taxon>Magnoliopsida</taxon>
        <taxon>Liliopsida</taxon>
        <taxon>Poales</taxon>
        <taxon>Cyperaceae</taxon>
        <taxon>Cyperoideae</taxon>
        <taxon>Cariceae</taxon>
        <taxon>Carex</taxon>
        <taxon>Carex subgen. Euthyceras</taxon>
    </lineage>
</organism>
<dbReference type="SMART" id="SM00220">
    <property type="entry name" value="S_TKc"/>
    <property type="match status" value="1"/>
</dbReference>
<name>A0A833QXS7_9POAL</name>
<dbReference type="Proteomes" id="UP000623129">
    <property type="component" value="Unassembled WGS sequence"/>
</dbReference>
<dbReference type="UniPathway" id="UPA00143"/>
<dbReference type="InterPro" id="IPR008271">
    <property type="entry name" value="Ser/Thr_kinase_AS"/>
</dbReference>
<proteinExistence type="predicted"/>
<evidence type="ECO:0000256" key="4">
    <source>
        <dbReference type="ARBA" id="ARBA00022527"/>
    </source>
</evidence>
<feature type="region of interest" description="Disordered" evidence="11">
    <location>
        <begin position="252"/>
        <end position="279"/>
    </location>
</feature>
<evidence type="ECO:0000313" key="14">
    <source>
        <dbReference type="EMBL" id="KAF3331629.1"/>
    </source>
</evidence>
<dbReference type="Gene3D" id="3.30.200.20">
    <property type="entry name" value="Phosphorylase Kinase, domain 1"/>
    <property type="match status" value="1"/>
</dbReference>
<dbReference type="GO" id="GO:0061630">
    <property type="term" value="F:ubiquitin protein ligase activity"/>
    <property type="evidence" value="ECO:0007669"/>
    <property type="project" value="UniProtKB-EC"/>
</dbReference>
<keyword evidence="6" id="KW-0547">Nucleotide-binding</keyword>
<dbReference type="PANTHER" id="PTHR45647">
    <property type="entry name" value="OS02G0152300 PROTEIN"/>
    <property type="match status" value="1"/>
</dbReference>
<dbReference type="Gene3D" id="1.10.510.10">
    <property type="entry name" value="Transferase(Phosphotransferase) domain 1"/>
    <property type="match status" value="1"/>
</dbReference>
<dbReference type="PROSITE" id="PS00108">
    <property type="entry name" value="PROTEIN_KINASE_ST"/>
    <property type="match status" value="1"/>
</dbReference>
<evidence type="ECO:0000256" key="3">
    <source>
        <dbReference type="ARBA" id="ARBA00012483"/>
    </source>
</evidence>
<evidence type="ECO:0000259" key="13">
    <source>
        <dbReference type="PROSITE" id="PS51698"/>
    </source>
</evidence>
<dbReference type="SUPFAM" id="SSF56112">
    <property type="entry name" value="Protein kinase-like (PK-like)"/>
    <property type="match status" value="1"/>
</dbReference>
<evidence type="ECO:0000256" key="1">
    <source>
        <dbReference type="ARBA" id="ARBA00000900"/>
    </source>
</evidence>
<evidence type="ECO:0000256" key="2">
    <source>
        <dbReference type="ARBA" id="ARBA00004906"/>
    </source>
</evidence>
<dbReference type="InterPro" id="IPR051348">
    <property type="entry name" value="U-box_ubiquitin_ligases"/>
</dbReference>
<evidence type="ECO:0000256" key="8">
    <source>
        <dbReference type="ARBA" id="ARBA00022786"/>
    </source>
</evidence>
<dbReference type="InterPro" id="IPR013083">
    <property type="entry name" value="Znf_RING/FYVE/PHD"/>
</dbReference>
<accession>A0A833QXS7</accession>
<evidence type="ECO:0000256" key="5">
    <source>
        <dbReference type="ARBA" id="ARBA00022679"/>
    </source>
</evidence>
<dbReference type="SUPFAM" id="SSF52402">
    <property type="entry name" value="Adenine nucleotide alpha hydrolases-like"/>
    <property type="match status" value="1"/>
</dbReference>
<keyword evidence="10" id="KW-0175">Coiled coil</keyword>
<keyword evidence="5" id="KW-0808">Transferase</keyword>
<keyword evidence="8" id="KW-0833">Ubl conjugation pathway</keyword>
<dbReference type="GO" id="GO:0005524">
    <property type="term" value="F:ATP binding"/>
    <property type="evidence" value="ECO:0007669"/>
    <property type="project" value="UniProtKB-KW"/>
</dbReference>
<evidence type="ECO:0000256" key="11">
    <source>
        <dbReference type="SAM" id="MobiDB-lite"/>
    </source>
</evidence>
<gene>
    <name evidence="14" type="ORF">FCM35_KLT03035</name>
</gene>
<comment type="pathway">
    <text evidence="2">Protein modification; protein ubiquitination.</text>
</comment>
<feature type="compositionally biased region" description="Acidic residues" evidence="11">
    <location>
        <begin position="258"/>
        <end position="268"/>
    </location>
</feature>
<dbReference type="SUPFAM" id="SSF57850">
    <property type="entry name" value="RING/U-box"/>
    <property type="match status" value="1"/>
</dbReference>
<comment type="catalytic activity">
    <reaction evidence="1">
        <text>S-ubiquitinyl-[E2 ubiquitin-conjugating enzyme]-L-cysteine + [acceptor protein]-L-lysine = [E2 ubiquitin-conjugating enzyme]-L-cysteine + N(6)-ubiquitinyl-[acceptor protein]-L-lysine.</text>
        <dbReference type="EC" id="2.3.2.27"/>
    </reaction>
</comment>
<dbReference type="PROSITE" id="PS50011">
    <property type="entry name" value="PROTEIN_KINASE_DOM"/>
    <property type="match status" value="1"/>
</dbReference>
<dbReference type="PROSITE" id="PS51698">
    <property type="entry name" value="U_BOX"/>
    <property type="match status" value="1"/>
</dbReference>
<keyword evidence="9" id="KW-0067">ATP-binding</keyword>
<dbReference type="InterPro" id="IPR011009">
    <property type="entry name" value="Kinase-like_dom_sf"/>
</dbReference>
<dbReference type="EC" id="2.3.2.27" evidence="3"/>
<dbReference type="Gene3D" id="3.30.40.10">
    <property type="entry name" value="Zinc/RING finger domain, C3HC4 (zinc finger)"/>
    <property type="match status" value="1"/>
</dbReference>
<dbReference type="SMART" id="SM00504">
    <property type="entry name" value="Ubox"/>
    <property type="match status" value="1"/>
</dbReference>
<feature type="region of interest" description="Disordered" evidence="11">
    <location>
        <begin position="1"/>
        <end position="64"/>
    </location>
</feature>
<feature type="domain" description="Protein kinase" evidence="12">
    <location>
        <begin position="505"/>
        <end position="776"/>
    </location>
</feature>
<dbReference type="InterPro" id="IPR001245">
    <property type="entry name" value="Ser-Thr/Tyr_kinase_cat_dom"/>
</dbReference>
<evidence type="ECO:0000256" key="7">
    <source>
        <dbReference type="ARBA" id="ARBA00022777"/>
    </source>
</evidence>
<evidence type="ECO:0000313" key="15">
    <source>
        <dbReference type="Proteomes" id="UP000623129"/>
    </source>
</evidence>
<protein>
    <recommendedName>
        <fullName evidence="3">RING-type E3 ubiquitin transferase</fullName>
        <ecNumber evidence="3">2.3.2.27</ecNumber>
    </recommendedName>
</protein>
<keyword evidence="4" id="KW-0723">Serine/threonine-protein kinase</keyword>
<evidence type="ECO:0000259" key="12">
    <source>
        <dbReference type="PROSITE" id="PS50011"/>
    </source>
</evidence>
<dbReference type="Pfam" id="PF07714">
    <property type="entry name" value="PK_Tyr_Ser-Thr"/>
    <property type="match status" value="1"/>
</dbReference>